<feature type="domain" description="EamA" evidence="2">
    <location>
        <begin position="46"/>
        <end position="125"/>
    </location>
</feature>
<protein>
    <recommendedName>
        <fullName evidence="2">EamA domain-containing protein</fullName>
    </recommendedName>
</protein>
<name>A0A137PBG1_CONC2</name>
<dbReference type="InterPro" id="IPR039632">
    <property type="entry name" value="TMEM42"/>
</dbReference>
<dbReference type="InterPro" id="IPR000620">
    <property type="entry name" value="EamA_dom"/>
</dbReference>
<dbReference type="PANTHER" id="PTHR31965:SF1">
    <property type="entry name" value="TRANSMEMBRANE PROTEIN 42"/>
    <property type="match status" value="1"/>
</dbReference>
<feature type="transmembrane region" description="Helical" evidence="1">
    <location>
        <begin position="5"/>
        <end position="26"/>
    </location>
</feature>
<keyword evidence="1" id="KW-1133">Transmembrane helix</keyword>
<evidence type="ECO:0000259" key="2">
    <source>
        <dbReference type="Pfam" id="PF00892"/>
    </source>
</evidence>
<feature type="transmembrane region" description="Helical" evidence="1">
    <location>
        <begin position="82"/>
        <end position="102"/>
    </location>
</feature>
<dbReference type="OrthoDB" id="5854584at2759"/>
<dbReference type="AlphaFoldDB" id="A0A137PBG1"/>
<proteinExistence type="predicted"/>
<dbReference type="Proteomes" id="UP000070444">
    <property type="component" value="Unassembled WGS sequence"/>
</dbReference>
<evidence type="ECO:0000256" key="1">
    <source>
        <dbReference type="SAM" id="Phobius"/>
    </source>
</evidence>
<dbReference type="STRING" id="796925.A0A137PBG1"/>
<dbReference type="SUPFAM" id="SSF103481">
    <property type="entry name" value="Multidrug resistance efflux transporter EmrE"/>
    <property type="match status" value="1"/>
</dbReference>
<evidence type="ECO:0000313" key="3">
    <source>
        <dbReference type="EMBL" id="KXN72272.1"/>
    </source>
</evidence>
<organism evidence="3 4">
    <name type="scientific">Conidiobolus coronatus (strain ATCC 28846 / CBS 209.66 / NRRL 28638)</name>
    <name type="common">Delacroixia coronata</name>
    <dbReference type="NCBI Taxonomy" id="796925"/>
    <lineage>
        <taxon>Eukaryota</taxon>
        <taxon>Fungi</taxon>
        <taxon>Fungi incertae sedis</taxon>
        <taxon>Zoopagomycota</taxon>
        <taxon>Entomophthoromycotina</taxon>
        <taxon>Entomophthoromycetes</taxon>
        <taxon>Entomophthorales</taxon>
        <taxon>Ancylistaceae</taxon>
        <taxon>Conidiobolus</taxon>
    </lineage>
</organism>
<dbReference type="InterPro" id="IPR037185">
    <property type="entry name" value="EmrE-like"/>
</dbReference>
<gene>
    <name evidence="3" type="ORF">CONCODRAFT_77867</name>
</gene>
<keyword evidence="1" id="KW-0812">Transmembrane</keyword>
<accession>A0A137PBG1</accession>
<dbReference type="OMA" id="VNAQWLI"/>
<feature type="transmembrane region" description="Helical" evidence="1">
    <location>
        <begin position="46"/>
        <end position="70"/>
    </location>
</feature>
<sequence>MNQYIIPAILSGIFACLNSLLTKLAIDRKLISIFNEFNISLNDDKVVYYVRALMLILTVMSNLAMWGCFTKALSLSQSSIQVTTLNNCTNLLFSGILGYLLLNETINAKWVFGVMLVVIGSYLLNKNNEDEKEKSKIE</sequence>
<dbReference type="GO" id="GO:0016020">
    <property type="term" value="C:membrane"/>
    <property type="evidence" value="ECO:0007669"/>
    <property type="project" value="InterPro"/>
</dbReference>
<dbReference type="EMBL" id="KQ964456">
    <property type="protein sequence ID" value="KXN72272.1"/>
    <property type="molecule type" value="Genomic_DNA"/>
</dbReference>
<dbReference type="Gene3D" id="1.10.3730.20">
    <property type="match status" value="1"/>
</dbReference>
<keyword evidence="1" id="KW-0472">Membrane</keyword>
<feature type="transmembrane region" description="Helical" evidence="1">
    <location>
        <begin position="108"/>
        <end position="125"/>
    </location>
</feature>
<dbReference type="Pfam" id="PF00892">
    <property type="entry name" value="EamA"/>
    <property type="match status" value="1"/>
</dbReference>
<evidence type="ECO:0000313" key="4">
    <source>
        <dbReference type="Proteomes" id="UP000070444"/>
    </source>
</evidence>
<dbReference type="PANTHER" id="PTHR31965">
    <property type="entry name" value="TRANSMEMBRANE PROTEIN 42"/>
    <property type="match status" value="1"/>
</dbReference>
<reference evidence="3 4" key="1">
    <citation type="journal article" date="2015" name="Genome Biol. Evol.">
        <title>Phylogenomic analyses indicate that early fungi evolved digesting cell walls of algal ancestors of land plants.</title>
        <authorList>
            <person name="Chang Y."/>
            <person name="Wang S."/>
            <person name="Sekimoto S."/>
            <person name="Aerts A.L."/>
            <person name="Choi C."/>
            <person name="Clum A."/>
            <person name="LaButti K.M."/>
            <person name="Lindquist E.A."/>
            <person name="Yee Ngan C."/>
            <person name="Ohm R.A."/>
            <person name="Salamov A.A."/>
            <person name="Grigoriev I.V."/>
            <person name="Spatafora J.W."/>
            <person name="Berbee M.L."/>
        </authorList>
    </citation>
    <scope>NUCLEOTIDE SEQUENCE [LARGE SCALE GENOMIC DNA]</scope>
    <source>
        <strain evidence="3 4">NRRL 28638</strain>
    </source>
</reference>
<keyword evidence="4" id="KW-1185">Reference proteome</keyword>